<dbReference type="GO" id="GO:0050660">
    <property type="term" value="F:flavin adenine dinucleotide binding"/>
    <property type="evidence" value="ECO:0007669"/>
    <property type="project" value="InterPro"/>
</dbReference>
<feature type="binding site" evidence="6">
    <location>
        <position position="263"/>
    </location>
    <ligand>
        <name>FAD</name>
        <dbReference type="ChEBI" id="CHEBI:57692"/>
    </ligand>
</feature>
<accession>A0A369JZ88</accession>
<dbReference type="Pfam" id="PF00732">
    <property type="entry name" value="GMC_oxred_N"/>
    <property type="match status" value="1"/>
</dbReference>
<keyword evidence="4 6" id="KW-0274">FAD</keyword>
<dbReference type="Proteomes" id="UP000076154">
    <property type="component" value="Unassembled WGS sequence"/>
</dbReference>
<comment type="cofactor">
    <cofactor evidence="1 6">
        <name>FAD</name>
        <dbReference type="ChEBI" id="CHEBI:57692"/>
    </cofactor>
</comment>
<dbReference type="PANTHER" id="PTHR11552">
    <property type="entry name" value="GLUCOSE-METHANOL-CHOLINE GMC OXIDOREDUCTASE"/>
    <property type="match status" value="1"/>
</dbReference>
<organism evidence="9 10">
    <name type="scientific">Hypsizygus marmoreus</name>
    <name type="common">White beech mushroom</name>
    <name type="synonym">Agaricus marmoreus</name>
    <dbReference type="NCBI Taxonomy" id="39966"/>
    <lineage>
        <taxon>Eukaryota</taxon>
        <taxon>Fungi</taxon>
        <taxon>Dikarya</taxon>
        <taxon>Basidiomycota</taxon>
        <taxon>Agaricomycotina</taxon>
        <taxon>Agaricomycetes</taxon>
        <taxon>Agaricomycetidae</taxon>
        <taxon>Agaricales</taxon>
        <taxon>Tricholomatineae</taxon>
        <taxon>Lyophyllaceae</taxon>
        <taxon>Hypsizygus</taxon>
    </lineage>
</organism>
<dbReference type="PIRSF" id="PIRSF000137">
    <property type="entry name" value="Alcohol_oxidase"/>
    <property type="match status" value="1"/>
</dbReference>
<dbReference type="InterPro" id="IPR012132">
    <property type="entry name" value="GMC_OxRdtase"/>
</dbReference>
<feature type="domain" description="Glucose-methanol-choline oxidoreductase N-terminal" evidence="8">
    <location>
        <begin position="306"/>
        <end position="320"/>
    </location>
</feature>
<proteinExistence type="inferred from homology"/>
<feature type="active site" description="Proton acceptor" evidence="5">
    <location>
        <position position="575"/>
    </location>
</feature>
<feature type="active site" description="Proton donor" evidence="5">
    <location>
        <position position="531"/>
    </location>
</feature>
<keyword evidence="10" id="KW-1185">Reference proteome</keyword>
<evidence type="ECO:0000313" key="9">
    <source>
        <dbReference type="EMBL" id="RDB26652.1"/>
    </source>
</evidence>
<comment type="similarity">
    <text evidence="2">Belongs to the GMC oxidoreductase family.</text>
</comment>
<evidence type="ECO:0000256" key="1">
    <source>
        <dbReference type="ARBA" id="ARBA00001974"/>
    </source>
</evidence>
<dbReference type="Gene3D" id="3.30.560.10">
    <property type="entry name" value="Glucose Oxidase, domain 3"/>
    <property type="match status" value="1"/>
</dbReference>
<evidence type="ECO:0000256" key="4">
    <source>
        <dbReference type="ARBA" id="ARBA00022827"/>
    </source>
</evidence>
<dbReference type="InterPro" id="IPR007867">
    <property type="entry name" value="GMC_OxRtase_C"/>
</dbReference>
<evidence type="ECO:0000256" key="3">
    <source>
        <dbReference type="ARBA" id="ARBA00022630"/>
    </source>
</evidence>
<dbReference type="Pfam" id="PF05199">
    <property type="entry name" value="GMC_oxred_C"/>
    <property type="match status" value="1"/>
</dbReference>
<feature type="signal peptide" evidence="7">
    <location>
        <begin position="1"/>
        <end position="21"/>
    </location>
</feature>
<evidence type="ECO:0000259" key="8">
    <source>
        <dbReference type="PROSITE" id="PS00624"/>
    </source>
</evidence>
<sequence length="596" mass="64144">MTTPVFCVLLFLLVSASPSIAVVYNAIESLPVINYDFVIIGGGTAGNVLANRLTEISRFNVLVIESGPTNEGVLNSIVPFFAAQLGGSAYDWNFTTIPQRGLGGRIIPLPRGHILGGSSSINVMFYTRGSSSDFNHFASATGDSGWSWDKIQPYIRKNERWTTPADNHDTRGQFDPLLHGFEGINAVSLNGFPQPTDSRVSTTTAELHEEFPFNKDMNSGNPLGVGWLQATIDHGKRSSSATSYLASNFQARKNLHILLQTRVTKILQTSTRGSTLAFRTVEFTSENASGPRRRITASKEIILSAGTIGTPHILLNSGIGDQSELRAIGIKAIVHLPSVGKNLSDHPALGNAWFVNSNDTNDNLSNNATLRAELLQEWEKSKTGPLGNAGASHIGWLRIADNSSIFQTFPDPSSGSNTPHYELLISSGGGLLFGNPGHFVSIGTIVVTPTARGSVSLESTDPMDPPLIDLALLESEFDVFAMRESIKSAQRFISAPAWKDYVIGPADALANATTDELLDQYIRNNTFSASHPVGTAAMSAKTASYGVVNPDLRVKGISGLRVVDASVMPFITCGHTQAPVYIIAERAADMIKMDWL</sequence>
<dbReference type="Gene3D" id="3.50.50.60">
    <property type="entry name" value="FAD/NAD(P)-binding domain"/>
    <property type="match status" value="1"/>
</dbReference>
<evidence type="ECO:0000256" key="7">
    <source>
        <dbReference type="SAM" id="SignalP"/>
    </source>
</evidence>
<evidence type="ECO:0000256" key="2">
    <source>
        <dbReference type="ARBA" id="ARBA00010790"/>
    </source>
</evidence>
<keyword evidence="7" id="KW-0732">Signal</keyword>
<dbReference type="PANTHER" id="PTHR11552:SF147">
    <property type="entry name" value="CHOLINE DEHYDROGENASE, MITOCHONDRIAL"/>
    <property type="match status" value="1"/>
</dbReference>
<dbReference type="InterPro" id="IPR036188">
    <property type="entry name" value="FAD/NAD-bd_sf"/>
</dbReference>
<name>A0A369JZ88_HYPMA</name>
<dbReference type="InterPro" id="IPR000172">
    <property type="entry name" value="GMC_OxRdtase_N"/>
</dbReference>
<dbReference type="InParanoid" id="A0A369JZ88"/>
<evidence type="ECO:0000313" key="10">
    <source>
        <dbReference type="Proteomes" id="UP000076154"/>
    </source>
</evidence>
<feature type="chain" id="PRO_5017017847" evidence="7">
    <location>
        <begin position="22"/>
        <end position="596"/>
    </location>
</feature>
<keyword evidence="3" id="KW-0285">Flavoprotein</keyword>
<dbReference type="PROSITE" id="PS00624">
    <property type="entry name" value="GMC_OXRED_2"/>
    <property type="match status" value="1"/>
</dbReference>
<evidence type="ECO:0000256" key="5">
    <source>
        <dbReference type="PIRSR" id="PIRSR000137-1"/>
    </source>
</evidence>
<dbReference type="AlphaFoldDB" id="A0A369JZ88"/>
<dbReference type="GO" id="GO:0016614">
    <property type="term" value="F:oxidoreductase activity, acting on CH-OH group of donors"/>
    <property type="evidence" value="ECO:0007669"/>
    <property type="project" value="InterPro"/>
</dbReference>
<evidence type="ECO:0000256" key="6">
    <source>
        <dbReference type="PIRSR" id="PIRSR000137-2"/>
    </source>
</evidence>
<dbReference type="SUPFAM" id="SSF54373">
    <property type="entry name" value="FAD-linked reductases, C-terminal domain"/>
    <property type="match status" value="1"/>
</dbReference>
<reference evidence="9" key="1">
    <citation type="submission" date="2018-04" db="EMBL/GenBank/DDBJ databases">
        <title>Whole genome sequencing of Hypsizygus marmoreus.</title>
        <authorList>
            <person name="Choi I.-G."/>
            <person name="Min B."/>
            <person name="Kim J.-G."/>
            <person name="Kim S."/>
            <person name="Oh Y.-L."/>
            <person name="Kong W.-S."/>
            <person name="Park H."/>
            <person name="Jeong J."/>
            <person name="Song E.-S."/>
        </authorList>
    </citation>
    <scope>NUCLEOTIDE SEQUENCE [LARGE SCALE GENOMIC DNA]</scope>
    <source>
        <strain evidence="9">51987-8</strain>
    </source>
</reference>
<protein>
    <submittedName>
        <fullName evidence="9">Pyranose dehydrogenase 3</fullName>
    </submittedName>
</protein>
<gene>
    <name evidence="9" type="primary">pdh3_1</name>
    <name evidence="9" type="ORF">Hypma_005557</name>
</gene>
<dbReference type="OrthoDB" id="269227at2759"/>
<dbReference type="SUPFAM" id="SSF51905">
    <property type="entry name" value="FAD/NAD(P)-binding domain"/>
    <property type="match status" value="1"/>
</dbReference>
<comment type="caution">
    <text evidence="9">The sequence shown here is derived from an EMBL/GenBank/DDBJ whole genome shotgun (WGS) entry which is preliminary data.</text>
</comment>
<dbReference type="EMBL" id="LUEZ02000025">
    <property type="protein sequence ID" value="RDB26652.1"/>
    <property type="molecule type" value="Genomic_DNA"/>
</dbReference>
<dbReference type="STRING" id="39966.A0A369JZ88"/>